<dbReference type="PROSITE" id="PS00107">
    <property type="entry name" value="PROTEIN_KINASE_ATP"/>
    <property type="match status" value="1"/>
</dbReference>
<dbReference type="InterPro" id="IPR000719">
    <property type="entry name" value="Prot_kinase_dom"/>
</dbReference>
<evidence type="ECO:0000256" key="6">
    <source>
        <dbReference type="SAM" id="MobiDB-lite"/>
    </source>
</evidence>
<feature type="domain" description="Protein kinase" evidence="8">
    <location>
        <begin position="161"/>
        <end position="466"/>
    </location>
</feature>
<feature type="transmembrane region" description="Helical" evidence="7">
    <location>
        <begin position="701"/>
        <end position="725"/>
    </location>
</feature>
<dbReference type="SMART" id="SM00220">
    <property type="entry name" value="S_TKc"/>
    <property type="match status" value="1"/>
</dbReference>
<evidence type="ECO:0000256" key="2">
    <source>
        <dbReference type="ARBA" id="ARBA00022741"/>
    </source>
</evidence>
<keyword evidence="3" id="KW-0418">Kinase</keyword>
<keyword evidence="4 5" id="KW-0067">ATP-binding</keyword>
<dbReference type="Proteomes" id="UP000245711">
    <property type="component" value="Chromosome"/>
</dbReference>
<evidence type="ECO:0000256" key="7">
    <source>
        <dbReference type="SAM" id="Phobius"/>
    </source>
</evidence>
<evidence type="ECO:0000256" key="3">
    <source>
        <dbReference type="ARBA" id="ARBA00022777"/>
    </source>
</evidence>
<feature type="transmembrane region" description="Helical" evidence="7">
    <location>
        <begin position="676"/>
        <end position="695"/>
    </location>
</feature>
<dbReference type="PROSITE" id="PS50011">
    <property type="entry name" value="PROTEIN_KINASE_DOM"/>
    <property type="match status" value="1"/>
</dbReference>
<feature type="transmembrane region" description="Helical" evidence="7">
    <location>
        <begin position="531"/>
        <end position="553"/>
    </location>
</feature>
<reference evidence="9 10" key="1">
    <citation type="submission" date="2017-05" db="EMBL/GenBank/DDBJ databases">
        <title>Isolation of Rhodococcus sp. S2-17 biodegrading of BP-3.</title>
        <authorList>
            <person name="Lee Y."/>
            <person name="Kim K.H."/>
            <person name="Chun B.H."/>
            <person name="Jung H.S."/>
            <person name="Jeon C.O."/>
        </authorList>
    </citation>
    <scope>NUCLEOTIDE SEQUENCE [LARGE SCALE GENOMIC DNA]</scope>
    <source>
        <strain evidence="9 10">S2-17</strain>
    </source>
</reference>
<evidence type="ECO:0000256" key="5">
    <source>
        <dbReference type="PROSITE-ProRule" id="PRU10141"/>
    </source>
</evidence>
<keyword evidence="7" id="KW-0472">Membrane</keyword>
<gene>
    <name evidence="9" type="ORF">CBI38_21230</name>
</gene>
<dbReference type="CDD" id="cd14014">
    <property type="entry name" value="STKc_PknB_like"/>
    <property type="match status" value="1"/>
</dbReference>
<accession>A0A2S2BYL6</accession>
<dbReference type="GO" id="GO:0004674">
    <property type="term" value="F:protein serine/threonine kinase activity"/>
    <property type="evidence" value="ECO:0007669"/>
    <property type="project" value="TreeGrafter"/>
</dbReference>
<keyword evidence="10" id="KW-1185">Reference proteome</keyword>
<dbReference type="PROSITE" id="PS00108">
    <property type="entry name" value="PROTEIN_KINASE_ST"/>
    <property type="match status" value="1"/>
</dbReference>
<dbReference type="PANTHER" id="PTHR43289">
    <property type="entry name" value="MITOGEN-ACTIVATED PROTEIN KINASE KINASE KINASE 20-RELATED"/>
    <property type="match status" value="1"/>
</dbReference>
<sequence length="757" mass="82321">MDHDRRPLPQTRGGVGEDSATATRSGLAVAVACFAEAWEQASSPPDLAAYLPEVPGLRSVCLIELIKVDLTYRWRPGGHRKRLTEYVDEFPELRAMPLPPDLLYEEFHCLRRTGVTAEPAHDCRAIRSGWRTGDYRSTLIVRPRAVDALGSFDVGDQIDDFDLLLDLGSGAFARVFLARQRSMERLVALKISQDHGTEPQTLAQLDHQYIVRVFDKRLLADRDLKLMYMEYVPGGTLLGVLRRVVETPAGRRSGRMLLDELDSVLGEKGVRPHESGVRADLTGLSWPETVAWLGRRLAEALDYSTHHGVLHRDIKPANVLMTADGVPKLADFNISFSNHIAGASPAAYFGGSLAYMSPEQLEACHPQLPGRAEDLDGRSDIYALGVMLWELLTGRRPFDDETAAGDSATSLERMLAQRRRGIGRASLAGLPPDCPATLRRVLLTCLAPRPQDRWSSSAELTQQLQLCLDPRARTLVDPPLGSLRERLALRPVPIATTAVVVGQLLAAAYIFGHNVTLLNAHLPADAKPAFAIMTVIAAIVVPAVFGGLILYACRSVITVPWGVRKGKRFDAAVLEKSRSDTLACGDRIALITLTGWLAALVVLGGTIVVVADLPTELLANIFATHVVTGMIGATWPFFLVTFHVVRWYYPALLMYGTTTPTDAEQLRRLARRATQILVLTALIPPVGAAVGTAFLDPDDLHLIIGSIIWLSICGACTFVLSFGLYRTLTADLAALGRVVSTGLPHRGRSSAPGAGAA</sequence>
<organism evidence="9 10">
    <name type="scientific">Rhodococcus oxybenzonivorans</name>
    <dbReference type="NCBI Taxonomy" id="1990687"/>
    <lineage>
        <taxon>Bacteria</taxon>
        <taxon>Bacillati</taxon>
        <taxon>Actinomycetota</taxon>
        <taxon>Actinomycetes</taxon>
        <taxon>Mycobacteriales</taxon>
        <taxon>Nocardiaceae</taxon>
        <taxon>Rhodococcus</taxon>
    </lineage>
</organism>
<dbReference type="OrthoDB" id="4569664at2"/>
<evidence type="ECO:0000256" key="4">
    <source>
        <dbReference type="ARBA" id="ARBA00022840"/>
    </source>
</evidence>
<dbReference type="KEGG" id="roz:CBI38_21230"/>
<keyword evidence="7" id="KW-1133">Transmembrane helix</keyword>
<dbReference type="EMBL" id="CP021354">
    <property type="protein sequence ID" value="AWK73717.1"/>
    <property type="molecule type" value="Genomic_DNA"/>
</dbReference>
<dbReference type="GO" id="GO:0005524">
    <property type="term" value="F:ATP binding"/>
    <property type="evidence" value="ECO:0007669"/>
    <property type="project" value="UniProtKB-UniRule"/>
</dbReference>
<evidence type="ECO:0000313" key="9">
    <source>
        <dbReference type="EMBL" id="AWK73717.1"/>
    </source>
</evidence>
<dbReference type="SUPFAM" id="SSF56112">
    <property type="entry name" value="Protein kinase-like (PK-like)"/>
    <property type="match status" value="1"/>
</dbReference>
<evidence type="ECO:0000313" key="10">
    <source>
        <dbReference type="Proteomes" id="UP000245711"/>
    </source>
</evidence>
<evidence type="ECO:0000256" key="1">
    <source>
        <dbReference type="ARBA" id="ARBA00022679"/>
    </source>
</evidence>
<dbReference type="RefSeq" id="WP_109331996.1">
    <property type="nucleotide sequence ID" value="NZ_CP021354.1"/>
</dbReference>
<dbReference type="InterPro" id="IPR008271">
    <property type="entry name" value="Ser/Thr_kinase_AS"/>
</dbReference>
<proteinExistence type="predicted"/>
<feature type="region of interest" description="Disordered" evidence="6">
    <location>
        <begin position="1"/>
        <end position="20"/>
    </location>
</feature>
<evidence type="ECO:0000259" key="8">
    <source>
        <dbReference type="PROSITE" id="PS50011"/>
    </source>
</evidence>
<dbReference type="InterPro" id="IPR017441">
    <property type="entry name" value="Protein_kinase_ATP_BS"/>
</dbReference>
<dbReference type="PANTHER" id="PTHR43289:SF34">
    <property type="entry name" value="SERINE_THREONINE-PROTEIN KINASE YBDM-RELATED"/>
    <property type="match status" value="1"/>
</dbReference>
<feature type="binding site" evidence="5">
    <location>
        <position position="190"/>
    </location>
    <ligand>
        <name>ATP</name>
        <dbReference type="ChEBI" id="CHEBI:30616"/>
    </ligand>
</feature>
<name>A0A2S2BYL6_9NOCA</name>
<dbReference type="InterPro" id="IPR011009">
    <property type="entry name" value="Kinase-like_dom_sf"/>
</dbReference>
<feature type="transmembrane region" description="Helical" evidence="7">
    <location>
        <begin position="588"/>
        <end position="611"/>
    </location>
</feature>
<dbReference type="Gene3D" id="1.10.510.10">
    <property type="entry name" value="Transferase(Phosphotransferase) domain 1"/>
    <property type="match status" value="2"/>
</dbReference>
<keyword evidence="2 5" id="KW-0547">Nucleotide-binding</keyword>
<keyword evidence="7" id="KW-0812">Transmembrane</keyword>
<dbReference type="Pfam" id="PF00069">
    <property type="entry name" value="Pkinase"/>
    <property type="match status" value="1"/>
</dbReference>
<protein>
    <recommendedName>
        <fullName evidence="8">Protein kinase domain-containing protein</fullName>
    </recommendedName>
</protein>
<dbReference type="AlphaFoldDB" id="A0A2S2BYL6"/>
<feature type="transmembrane region" description="Helical" evidence="7">
    <location>
        <begin position="617"/>
        <end position="645"/>
    </location>
</feature>
<keyword evidence="1" id="KW-0808">Transferase</keyword>